<gene>
    <name evidence="2" type="ORF">BDD21_1389</name>
</gene>
<protein>
    <submittedName>
        <fullName evidence="2">Uncharacterized protein</fullName>
    </submittedName>
</protein>
<dbReference type="Proteomes" id="UP000274556">
    <property type="component" value="Unassembled WGS sequence"/>
</dbReference>
<feature type="region of interest" description="Disordered" evidence="1">
    <location>
        <begin position="1"/>
        <end position="32"/>
    </location>
</feature>
<dbReference type="AlphaFoldDB" id="A0A495V8B3"/>
<dbReference type="OrthoDB" id="5757969at2"/>
<feature type="compositionally biased region" description="Polar residues" evidence="1">
    <location>
        <begin position="10"/>
        <end position="25"/>
    </location>
</feature>
<comment type="caution">
    <text evidence="2">The sequence shown here is derived from an EMBL/GenBank/DDBJ whole genome shotgun (WGS) entry which is preliminary data.</text>
</comment>
<sequence>MAKHAARSAPRQSTLGGADPTNTFKRNPPQRLRPSLTLALTLAVLLPMLLASCKDGDGSSSDPSNPTNPTNPTNPSDPDPRLPVEPGARRAISLKGFTPRFPADCEQTSALPSEQGGLCLLVSTKPGGSGEFYVRPVKERGAGAPESGILVSPNLVLNLAPGAYEIFKSTGIDAQNPAKVTVRAGRVTWVKTMTLSVPSKPQWPYSPRTSTQTYKVQRFQALPGTNNGGCTAEFIKAGFHSYLPGNFVVVPTTDSEQSSPTCEIGGTTFNAVSGQGYTIGIQDIGAQLLSELETYVHRNGVSALTAMSPAMHGITRMGWLDLWRLHQGIANPDETAHPALAFYGPGNYTYIVPFKFRYNGKVCGVSLAQGGLPESDLLTDCTFAKSRLTGFKVNKGTYFTYHNLYGMSGISANAIGNSFEVKNVNFKLPRGY</sequence>
<name>A0A495V8B3_9GAMM</name>
<evidence type="ECO:0000256" key="1">
    <source>
        <dbReference type="SAM" id="MobiDB-lite"/>
    </source>
</evidence>
<keyword evidence="3" id="KW-1185">Reference proteome</keyword>
<feature type="compositionally biased region" description="Low complexity" evidence="1">
    <location>
        <begin position="58"/>
        <end position="74"/>
    </location>
</feature>
<reference evidence="2 3" key="1">
    <citation type="submission" date="2018-10" db="EMBL/GenBank/DDBJ databases">
        <title>Genomic Encyclopedia of Archaeal and Bacterial Type Strains, Phase II (KMG-II): from individual species to whole genera.</title>
        <authorList>
            <person name="Goeker M."/>
        </authorList>
    </citation>
    <scope>NUCLEOTIDE SEQUENCE [LARGE SCALE GENOMIC DNA]</scope>
    <source>
        <strain evidence="2 3">DSM 235</strain>
    </source>
</reference>
<dbReference type="RefSeq" id="WP_120796521.1">
    <property type="nucleotide sequence ID" value="NZ_RBXL01000001.1"/>
</dbReference>
<accession>A0A495V8B3</accession>
<proteinExistence type="predicted"/>
<evidence type="ECO:0000313" key="3">
    <source>
        <dbReference type="Proteomes" id="UP000274556"/>
    </source>
</evidence>
<organism evidence="2 3">
    <name type="scientific">Thiocapsa rosea</name>
    <dbReference type="NCBI Taxonomy" id="69360"/>
    <lineage>
        <taxon>Bacteria</taxon>
        <taxon>Pseudomonadati</taxon>
        <taxon>Pseudomonadota</taxon>
        <taxon>Gammaproteobacteria</taxon>
        <taxon>Chromatiales</taxon>
        <taxon>Chromatiaceae</taxon>
        <taxon>Thiocapsa</taxon>
    </lineage>
</organism>
<feature type="region of interest" description="Disordered" evidence="1">
    <location>
        <begin position="55"/>
        <end position="86"/>
    </location>
</feature>
<dbReference type="EMBL" id="RBXL01000001">
    <property type="protein sequence ID" value="RKT44018.1"/>
    <property type="molecule type" value="Genomic_DNA"/>
</dbReference>
<evidence type="ECO:0000313" key="2">
    <source>
        <dbReference type="EMBL" id="RKT44018.1"/>
    </source>
</evidence>